<dbReference type="InterPro" id="IPR004625">
    <property type="entry name" value="PyrdxlKinase"/>
</dbReference>
<dbReference type="RefSeq" id="WP_379014396.1">
    <property type="nucleotide sequence ID" value="NZ_JBHSDC010000022.1"/>
</dbReference>
<dbReference type="Proteomes" id="UP001595906">
    <property type="component" value="Unassembled WGS sequence"/>
</dbReference>
<dbReference type="EC" id="2.7.1.35" evidence="1"/>
<keyword evidence="4" id="KW-0418">Kinase</keyword>
<dbReference type="EMBL" id="JBHSDC010000022">
    <property type="protein sequence ID" value="MFC4232513.1"/>
    <property type="molecule type" value="Genomic_DNA"/>
</dbReference>
<evidence type="ECO:0000256" key="1">
    <source>
        <dbReference type="ARBA" id="ARBA00012104"/>
    </source>
</evidence>
<dbReference type="PANTHER" id="PTHR10534:SF2">
    <property type="entry name" value="PYRIDOXAL KINASE"/>
    <property type="match status" value="1"/>
</dbReference>
<name>A0ABV8PWL9_9BACT</name>
<keyword evidence="2" id="KW-0808">Transferase</keyword>
<keyword evidence="7" id="KW-1185">Reference proteome</keyword>
<gene>
    <name evidence="6" type="ORF">ACFOW1_11460</name>
</gene>
<evidence type="ECO:0000256" key="3">
    <source>
        <dbReference type="ARBA" id="ARBA00022741"/>
    </source>
</evidence>
<evidence type="ECO:0000256" key="2">
    <source>
        <dbReference type="ARBA" id="ARBA00022679"/>
    </source>
</evidence>
<dbReference type="PANTHER" id="PTHR10534">
    <property type="entry name" value="PYRIDOXAL KINASE"/>
    <property type="match status" value="1"/>
</dbReference>
<evidence type="ECO:0000256" key="4">
    <source>
        <dbReference type="ARBA" id="ARBA00022777"/>
    </source>
</evidence>
<evidence type="ECO:0000313" key="6">
    <source>
        <dbReference type="EMBL" id="MFC4232513.1"/>
    </source>
</evidence>
<accession>A0ABV8PWL9</accession>
<proteinExistence type="predicted"/>
<dbReference type="SUPFAM" id="SSF53613">
    <property type="entry name" value="Ribokinase-like"/>
    <property type="match status" value="1"/>
</dbReference>
<sequence length="249" mass="27760">MNKKLHVLAISSFAVHGTASLKVFTAILGEKILPVPSKILNGLTNMSLVTTFDPPFKDLLSSSLALAKARELQLIVYIGYLGKPENADIILKLLDEYAFLIQYIIVDPVSGDNNRLYVEESIVAAWPSLIKKADFTFPNQTELQIYGGGDNDAVSFREKFPQTQLIAKSVLSDNDEIGIQYFGNSYFDYFLPRLSKNFGGTGDVLLAHFILYYFYNTYSIEQALKTALDQTHAIIARTILENSTDLLIS</sequence>
<evidence type="ECO:0000256" key="5">
    <source>
        <dbReference type="ARBA" id="ARBA00022840"/>
    </source>
</evidence>
<dbReference type="Gene3D" id="3.40.1190.20">
    <property type="match status" value="1"/>
</dbReference>
<reference evidence="7" key="1">
    <citation type="journal article" date="2019" name="Int. J. Syst. Evol. Microbiol.">
        <title>The Global Catalogue of Microorganisms (GCM) 10K type strain sequencing project: providing services to taxonomists for standard genome sequencing and annotation.</title>
        <authorList>
            <consortium name="The Broad Institute Genomics Platform"/>
            <consortium name="The Broad Institute Genome Sequencing Center for Infectious Disease"/>
            <person name="Wu L."/>
            <person name="Ma J."/>
        </authorList>
    </citation>
    <scope>NUCLEOTIDE SEQUENCE [LARGE SCALE GENOMIC DNA]</scope>
    <source>
        <strain evidence="7">CECT 8010</strain>
    </source>
</reference>
<keyword evidence="5" id="KW-0067">ATP-binding</keyword>
<comment type="caution">
    <text evidence="6">The sequence shown here is derived from an EMBL/GenBank/DDBJ whole genome shotgun (WGS) entry which is preliminary data.</text>
</comment>
<protein>
    <recommendedName>
        <fullName evidence="1">pyridoxal kinase</fullName>
        <ecNumber evidence="1">2.7.1.35</ecNumber>
    </recommendedName>
</protein>
<dbReference type="InterPro" id="IPR029056">
    <property type="entry name" value="Ribokinase-like"/>
</dbReference>
<organism evidence="6 7">
    <name type="scientific">Parasediminibacterium paludis</name>
    <dbReference type="NCBI Taxonomy" id="908966"/>
    <lineage>
        <taxon>Bacteria</taxon>
        <taxon>Pseudomonadati</taxon>
        <taxon>Bacteroidota</taxon>
        <taxon>Chitinophagia</taxon>
        <taxon>Chitinophagales</taxon>
        <taxon>Chitinophagaceae</taxon>
        <taxon>Parasediminibacterium</taxon>
    </lineage>
</organism>
<keyword evidence="3" id="KW-0547">Nucleotide-binding</keyword>
<evidence type="ECO:0000313" key="7">
    <source>
        <dbReference type="Proteomes" id="UP001595906"/>
    </source>
</evidence>